<dbReference type="RefSeq" id="WP_187592130.1">
    <property type="nucleotide sequence ID" value="NZ_CP060723.1"/>
</dbReference>
<keyword evidence="2" id="KW-1185">Reference proteome</keyword>
<name>A0A7G9QDU9_9SPHI</name>
<dbReference type="InterPro" id="IPR058238">
    <property type="entry name" value="Lant_leader_dom"/>
</dbReference>
<dbReference type="EMBL" id="CP060723">
    <property type="protein sequence ID" value="QNN41524.1"/>
    <property type="molecule type" value="Genomic_DNA"/>
</dbReference>
<sequence length="76" mass="8016">MKKSIKIKLSLAKETIAKLNDEQMELIAGGQGLNIESAVTVKTELEALGDVGNCGPQTFQVSKTCPATSSCLCVCE</sequence>
<protein>
    <submittedName>
        <fullName evidence="1">Class I lanthipeptide</fullName>
    </submittedName>
</protein>
<dbReference type="Proteomes" id="UP000515806">
    <property type="component" value="Chromosome"/>
</dbReference>
<proteinExistence type="predicted"/>
<organism evidence="1 2">
    <name type="scientific">Pedobacter roseus</name>
    <dbReference type="NCBI Taxonomy" id="336820"/>
    <lineage>
        <taxon>Bacteria</taxon>
        <taxon>Pseudomonadati</taxon>
        <taxon>Bacteroidota</taxon>
        <taxon>Sphingobacteriia</taxon>
        <taxon>Sphingobacteriales</taxon>
        <taxon>Sphingobacteriaceae</taxon>
        <taxon>Pedobacter</taxon>
    </lineage>
</organism>
<gene>
    <name evidence="1" type="ORF">H9L23_20830</name>
</gene>
<evidence type="ECO:0000313" key="2">
    <source>
        <dbReference type="Proteomes" id="UP000515806"/>
    </source>
</evidence>
<dbReference type="KEGG" id="proe:H9L23_20830"/>
<dbReference type="AlphaFoldDB" id="A0A7G9QDU9"/>
<dbReference type="NCBIfam" id="NF038153">
    <property type="entry name" value="lant_leader_L1a"/>
    <property type="match status" value="1"/>
</dbReference>
<reference evidence="1 2" key="1">
    <citation type="submission" date="2020-08" db="EMBL/GenBank/DDBJ databases">
        <title>Genome sequence of Pedobacter roseus KACC 11594T.</title>
        <authorList>
            <person name="Hyun D.-W."/>
            <person name="Bae J.-W."/>
        </authorList>
    </citation>
    <scope>NUCLEOTIDE SEQUENCE [LARGE SCALE GENOMIC DNA]</scope>
    <source>
        <strain evidence="1 2">KACC 11594</strain>
    </source>
</reference>
<accession>A0A7G9QDU9</accession>
<evidence type="ECO:0000313" key="1">
    <source>
        <dbReference type="EMBL" id="QNN41524.1"/>
    </source>
</evidence>